<name>A0AAE3XQW2_9BACT</name>
<dbReference type="Proteomes" id="UP001185092">
    <property type="component" value="Unassembled WGS sequence"/>
</dbReference>
<dbReference type="Gene3D" id="2.130.10.10">
    <property type="entry name" value="YVTN repeat-like/Quinoprotein amine dehydrogenase"/>
    <property type="match status" value="1"/>
</dbReference>
<dbReference type="SUPFAM" id="SSF50939">
    <property type="entry name" value="Sialidases"/>
    <property type="match status" value="1"/>
</dbReference>
<proteinExistence type="predicted"/>
<dbReference type="InterPro" id="IPR036278">
    <property type="entry name" value="Sialidase_sf"/>
</dbReference>
<organism evidence="1 2">
    <name type="scientific">Aureibacter tunicatorum</name>
    <dbReference type="NCBI Taxonomy" id="866807"/>
    <lineage>
        <taxon>Bacteria</taxon>
        <taxon>Pseudomonadati</taxon>
        <taxon>Bacteroidota</taxon>
        <taxon>Cytophagia</taxon>
        <taxon>Cytophagales</taxon>
        <taxon>Persicobacteraceae</taxon>
        <taxon>Aureibacter</taxon>
    </lineage>
</organism>
<gene>
    <name evidence="1" type="ORF">HNQ88_003449</name>
</gene>
<dbReference type="InterPro" id="IPR002860">
    <property type="entry name" value="BNR_rpt"/>
</dbReference>
<dbReference type="AlphaFoldDB" id="A0AAE3XQW2"/>
<reference evidence="1" key="1">
    <citation type="submission" date="2023-07" db="EMBL/GenBank/DDBJ databases">
        <title>Genomic Encyclopedia of Type Strains, Phase IV (KMG-IV): sequencing the most valuable type-strain genomes for metagenomic binning, comparative biology and taxonomic classification.</title>
        <authorList>
            <person name="Goeker M."/>
        </authorList>
    </citation>
    <scope>NUCLEOTIDE SEQUENCE</scope>
    <source>
        <strain evidence="1">DSM 26174</strain>
    </source>
</reference>
<evidence type="ECO:0000313" key="1">
    <source>
        <dbReference type="EMBL" id="MDR6240383.1"/>
    </source>
</evidence>
<dbReference type="InterPro" id="IPR015943">
    <property type="entry name" value="WD40/YVTN_repeat-like_dom_sf"/>
</dbReference>
<dbReference type="RefSeq" id="WP_309940293.1">
    <property type="nucleotide sequence ID" value="NZ_AP025305.1"/>
</dbReference>
<keyword evidence="2" id="KW-1185">Reference proteome</keyword>
<accession>A0AAE3XQW2</accession>
<dbReference type="Pfam" id="PF02012">
    <property type="entry name" value="BNR"/>
    <property type="match status" value="1"/>
</dbReference>
<dbReference type="EMBL" id="JAVDQD010000004">
    <property type="protein sequence ID" value="MDR6240383.1"/>
    <property type="molecule type" value="Genomic_DNA"/>
</dbReference>
<evidence type="ECO:0000313" key="2">
    <source>
        <dbReference type="Proteomes" id="UP001185092"/>
    </source>
</evidence>
<protein>
    <submittedName>
        <fullName evidence="1">Photosystem II stability/assembly factor-like uncharacterized protein</fullName>
    </submittedName>
</protein>
<sequence>MHRGINLNIVVFLCLLCCSCGDSEDLVFDKVNSLYETVTINPEIELLTEGQDLYARLTNDSIIYGYANGYFFTTNNWFESFDTQTLDDEIILNDYPLIYMDEEYAFFLINQNYKTKYLSFIYTVDGGDSWEDIEFRLNVGESLKSYKLVKDRVYLLVSENKEDSRIYEYDFVKKEKRLINYFENHLGIDVHANSSGAIYISLINKSHSSFEEDNTIYYSLDFGRTWEQSLFANPEKREIIFVNSDGEQLFLTDGAAIYRKVGNEFEEINIKIIDGKNISKVIQLDSNYLMAYAANDIYISNDSGATWEHFFYLQNILNVSFINKEIGIVNSGNVLMMTKDGGKTWEKIIYPYFYQNN</sequence>
<comment type="caution">
    <text evidence="1">The sequence shown here is derived from an EMBL/GenBank/DDBJ whole genome shotgun (WGS) entry which is preliminary data.</text>
</comment>